<reference evidence="3 4" key="1">
    <citation type="submission" date="2019-04" db="EMBL/GenBank/DDBJ databases">
        <title>Draft Whole-Genome sequence of the purple photosynthetic bacterium Rhodobacter capsulatus SP108 with an indigenous class A beta-lactamase.</title>
        <authorList>
            <person name="Robertson S."/>
            <person name="Meyer T.E."/>
            <person name="Kyndt J.A."/>
        </authorList>
    </citation>
    <scope>NUCLEOTIDE SEQUENCE [LARGE SCALE GENOMIC DNA]</scope>
    <source>
        <strain evidence="3 4">SP108</strain>
    </source>
</reference>
<feature type="domain" description="Hedgehog/Intein (Hint)" evidence="2">
    <location>
        <begin position="78"/>
        <end position="225"/>
    </location>
</feature>
<evidence type="ECO:0000256" key="1">
    <source>
        <dbReference type="SAM" id="MobiDB-lite"/>
    </source>
</evidence>
<dbReference type="AlphaFoldDB" id="A0A4U1JP65"/>
<protein>
    <submittedName>
        <fullName evidence="3">Type I secretion protein</fullName>
    </submittedName>
</protein>
<name>A0A4U1JP65_RHOCA</name>
<dbReference type="OrthoDB" id="6305173at2"/>
<dbReference type="InterPro" id="IPR036844">
    <property type="entry name" value="Hint_dom_sf"/>
</dbReference>
<sequence length="271" mass="29010">MSITHRLGAGQAALPVDRSDPSAGLPARKLPLGTPKAPRATPLTRRYESAWLTAAGTVETSTRLAPATPLFEEAFSALARGSVLMTEDGPVAIEDLQPGQRVLTAEGRAEQVCWIGSMVIYPGAGNGDALEDHVSLTRITAEAFGAGRPGLDLVLGPRARLCLRDPRLRRVSDAAAAYVPARAFLDGISVIEVSPSVPVTVYHVVLEHHGSLRVAGLEVEAFHPGEGVERMIDPRMLSLFEAQFPQFASLAAFGPPAHPRLTRFEVESLWE</sequence>
<dbReference type="Proteomes" id="UP000310597">
    <property type="component" value="Unassembled WGS sequence"/>
</dbReference>
<dbReference type="Pfam" id="PF13403">
    <property type="entry name" value="Hint_2"/>
    <property type="match status" value="1"/>
</dbReference>
<dbReference type="SUPFAM" id="SSF51294">
    <property type="entry name" value="Hedgehog/intein (Hint) domain"/>
    <property type="match status" value="1"/>
</dbReference>
<proteinExistence type="predicted"/>
<gene>
    <name evidence="3" type="ORF">FBT96_13765</name>
</gene>
<organism evidence="3 4">
    <name type="scientific">Rhodobacter capsulatus</name>
    <name type="common">Rhodopseudomonas capsulata</name>
    <dbReference type="NCBI Taxonomy" id="1061"/>
    <lineage>
        <taxon>Bacteria</taxon>
        <taxon>Pseudomonadati</taxon>
        <taxon>Pseudomonadota</taxon>
        <taxon>Alphaproteobacteria</taxon>
        <taxon>Rhodobacterales</taxon>
        <taxon>Rhodobacter group</taxon>
        <taxon>Rhodobacter</taxon>
    </lineage>
</organism>
<evidence type="ECO:0000313" key="4">
    <source>
        <dbReference type="Proteomes" id="UP000310597"/>
    </source>
</evidence>
<evidence type="ECO:0000259" key="2">
    <source>
        <dbReference type="Pfam" id="PF13403"/>
    </source>
</evidence>
<accession>A0A4U1JP65</accession>
<dbReference type="EMBL" id="SWJZ01000060">
    <property type="protein sequence ID" value="TKD17541.1"/>
    <property type="molecule type" value="Genomic_DNA"/>
</dbReference>
<feature type="region of interest" description="Disordered" evidence="1">
    <location>
        <begin position="1"/>
        <end position="40"/>
    </location>
</feature>
<dbReference type="RefSeq" id="WP_136907602.1">
    <property type="nucleotide sequence ID" value="NZ_SWJZ01000060.1"/>
</dbReference>
<comment type="caution">
    <text evidence="3">The sequence shown here is derived from an EMBL/GenBank/DDBJ whole genome shotgun (WGS) entry which is preliminary data.</text>
</comment>
<dbReference type="InterPro" id="IPR028992">
    <property type="entry name" value="Hedgehog/Intein_dom"/>
</dbReference>
<evidence type="ECO:0000313" key="3">
    <source>
        <dbReference type="EMBL" id="TKD17541.1"/>
    </source>
</evidence>